<evidence type="ECO:0000313" key="7">
    <source>
        <dbReference type="EMBL" id="GGX90650.1"/>
    </source>
</evidence>
<keyword evidence="4 5" id="KW-0472">Membrane</keyword>
<evidence type="ECO:0000256" key="3">
    <source>
        <dbReference type="ARBA" id="ARBA00022989"/>
    </source>
</evidence>
<evidence type="ECO:0000256" key="5">
    <source>
        <dbReference type="SAM" id="Phobius"/>
    </source>
</evidence>
<reference evidence="7" key="1">
    <citation type="journal article" date="2014" name="Int. J. Syst. Evol. Microbiol.">
        <title>Complete genome sequence of Corynebacterium casei LMG S-19264T (=DSM 44701T), isolated from a smear-ripened cheese.</title>
        <authorList>
            <consortium name="US DOE Joint Genome Institute (JGI-PGF)"/>
            <person name="Walter F."/>
            <person name="Albersmeier A."/>
            <person name="Kalinowski J."/>
            <person name="Ruckert C."/>
        </authorList>
    </citation>
    <scope>NUCLEOTIDE SEQUENCE</scope>
    <source>
        <strain evidence="7">JCM 4790</strain>
    </source>
</reference>
<protein>
    <recommendedName>
        <fullName evidence="6">RDD domain-containing protein</fullName>
    </recommendedName>
</protein>
<dbReference type="RefSeq" id="WP_229919545.1">
    <property type="nucleotide sequence ID" value="NZ_BMVU01000028.1"/>
</dbReference>
<evidence type="ECO:0000256" key="4">
    <source>
        <dbReference type="ARBA" id="ARBA00023136"/>
    </source>
</evidence>
<evidence type="ECO:0000313" key="8">
    <source>
        <dbReference type="Proteomes" id="UP000619244"/>
    </source>
</evidence>
<dbReference type="Proteomes" id="UP000619244">
    <property type="component" value="Unassembled WGS sequence"/>
</dbReference>
<feature type="transmembrane region" description="Helical" evidence="5">
    <location>
        <begin position="115"/>
        <end position="137"/>
    </location>
</feature>
<evidence type="ECO:0000256" key="2">
    <source>
        <dbReference type="ARBA" id="ARBA00022692"/>
    </source>
</evidence>
<keyword evidence="8" id="KW-1185">Reference proteome</keyword>
<organism evidence="7 8">
    <name type="scientific">Streptomyces minutiscleroticus</name>
    <dbReference type="NCBI Taxonomy" id="68238"/>
    <lineage>
        <taxon>Bacteria</taxon>
        <taxon>Bacillati</taxon>
        <taxon>Actinomycetota</taxon>
        <taxon>Actinomycetes</taxon>
        <taxon>Kitasatosporales</taxon>
        <taxon>Streptomycetaceae</taxon>
        <taxon>Streptomyces</taxon>
    </lineage>
</organism>
<dbReference type="GO" id="GO:0016020">
    <property type="term" value="C:membrane"/>
    <property type="evidence" value="ECO:0007669"/>
    <property type="project" value="UniProtKB-SubCell"/>
</dbReference>
<proteinExistence type="predicted"/>
<sequence>MTPPVRGGGASPPFRAPGPSVQGLPAGLVSRTTAAVLDAGVLFAAALTAHFAYAAGRYLLLGPPFAMPDPAAWLTFSTAGTLAVGYLAGSWVTGGRTAGNQVMGLRVTSRSGHRLTLATAVVRAVLCVVFPVGLLWIPVSRRSASVQDVVVDSAVAHDWYGRTRPPVRPRAAGRDGGARS</sequence>
<comment type="caution">
    <text evidence="7">The sequence shown here is derived from an EMBL/GenBank/DDBJ whole genome shotgun (WGS) entry which is preliminary data.</text>
</comment>
<accession>A0A918NS35</accession>
<keyword evidence="2 5" id="KW-0812">Transmembrane</keyword>
<feature type="transmembrane region" description="Helical" evidence="5">
    <location>
        <begin position="34"/>
        <end position="53"/>
    </location>
</feature>
<feature type="domain" description="RDD" evidence="6">
    <location>
        <begin position="26"/>
        <end position="148"/>
    </location>
</feature>
<dbReference type="InterPro" id="IPR010432">
    <property type="entry name" value="RDD"/>
</dbReference>
<evidence type="ECO:0000256" key="1">
    <source>
        <dbReference type="ARBA" id="ARBA00004141"/>
    </source>
</evidence>
<comment type="subcellular location">
    <subcellularLocation>
        <location evidence="1">Membrane</location>
        <topology evidence="1">Multi-pass membrane protein</topology>
    </subcellularLocation>
</comment>
<gene>
    <name evidence="7" type="ORF">GCM10010358_50810</name>
</gene>
<keyword evidence="3 5" id="KW-1133">Transmembrane helix</keyword>
<dbReference type="AlphaFoldDB" id="A0A918NS35"/>
<evidence type="ECO:0000259" key="6">
    <source>
        <dbReference type="Pfam" id="PF06271"/>
    </source>
</evidence>
<name>A0A918NS35_9ACTN</name>
<feature type="transmembrane region" description="Helical" evidence="5">
    <location>
        <begin position="73"/>
        <end position="94"/>
    </location>
</feature>
<dbReference type="Pfam" id="PF06271">
    <property type="entry name" value="RDD"/>
    <property type="match status" value="1"/>
</dbReference>
<dbReference type="EMBL" id="BMVU01000028">
    <property type="protein sequence ID" value="GGX90650.1"/>
    <property type="molecule type" value="Genomic_DNA"/>
</dbReference>
<reference evidence="7" key="2">
    <citation type="submission" date="2020-09" db="EMBL/GenBank/DDBJ databases">
        <authorList>
            <person name="Sun Q."/>
            <person name="Ohkuma M."/>
        </authorList>
    </citation>
    <scope>NUCLEOTIDE SEQUENCE</scope>
    <source>
        <strain evidence="7">JCM 4790</strain>
    </source>
</reference>